<reference evidence="1" key="2">
    <citation type="journal article" date="2015" name="Fish Shellfish Immunol.">
        <title>Early steps in the European eel (Anguilla anguilla)-Vibrio vulnificus interaction in the gills: Role of the RtxA13 toxin.</title>
        <authorList>
            <person name="Callol A."/>
            <person name="Pajuelo D."/>
            <person name="Ebbesson L."/>
            <person name="Teles M."/>
            <person name="MacKenzie S."/>
            <person name="Amaro C."/>
        </authorList>
    </citation>
    <scope>NUCLEOTIDE SEQUENCE</scope>
</reference>
<sequence length="42" mass="5026">MSHTFGKHVFLCITYTRRIFVFKCFVVSIPQCSKYLYLVDCM</sequence>
<dbReference type="EMBL" id="GBXM01034354">
    <property type="protein sequence ID" value="JAH74223.1"/>
    <property type="molecule type" value="Transcribed_RNA"/>
</dbReference>
<organism evidence="1">
    <name type="scientific">Anguilla anguilla</name>
    <name type="common">European freshwater eel</name>
    <name type="synonym">Muraena anguilla</name>
    <dbReference type="NCBI Taxonomy" id="7936"/>
    <lineage>
        <taxon>Eukaryota</taxon>
        <taxon>Metazoa</taxon>
        <taxon>Chordata</taxon>
        <taxon>Craniata</taxon>
        <taxon>Vertebrata</taxon>
        <taxon>Euteleostomi</taxon>
        <taxon>Actinopterygii</taxon>
        <taxon>Neopterygii</taxon>
        <taxon>Teleostei</taxon>
        <taxon>Anguilliformes</taxon>
        <taxon>Anguillidae</taxon>
        <taxon>Anguilla</taxon>
    </lineage>
</organism>
<evidence type="ECO:0000313" key="1">
    <source>
        <dbReference type="EMBL" id="JAH74223.1"/>
    </source>
</evidence>
<proteinExistence type="predicted"/>
<protein>
    <submittedName>
        <fullName evidence="1">Uncharacterized protein</fullName>
    </submittedName>
</protein>
<dbReference type="AlphaFoldDB" id="A0A0E9VAL1"/>
<name>A0A0E9VAL1_ANGAN</name>
<accession>A0A0E9VAL1</accession>
<reference evidence="1" key="1">
    <citation type="submission" date="2014-11" db="EMBL/GenBank/DDBJ databases">
        <authorList>
            <person name="Amaro Gonzalez C."/>
        </authorList>
    </citation>
    <scope>NUCLEOTIDE SEQUENCE</scope>
</reference>